<dbReference type="AlphaFoldDB" id="W6YV09"/>
<protein>
    <recommendedName>
        <fullName evidence="3">Transcription factor domain-containing protein</fullName>
    </recommendedName>
</protein>
<dbReference type="KEGG" id="bor:COCMIDRAFT_28228"/>
<dbReference type="eggNOG" id="ENOG502SHA6">
    <property type="taxonomic scope" value="Eukaryota"/>
</dbReference>
<evidence type="ECO:0000313" key="2">
    <source>
        <dbReference type="Proteomes" id="UP000054032"/>
    </source>
</evidence>
<gene>
    <name evidence="1" type="ORF">COCMIDRAFT_28228</name>
</gene>
<evidence type="ECO:0000313" key="1">
    <source>
        <dbReference type="EMBL" id="EUC43272.1"/>
    </source>
</evidence>
<dbReference type="GeneID" id="19121269"/>
<proteinExistence type="predicted"/>
<reference evidence="1 2" key="1">
    <citation type="journal article" date="2013" name="PLoS Genet.">
        <title>Comparative genome structure, secondary metabolite, and effector coding capacity across Cochliobolus pathogens.</title>
        <authorList>
            <person name="Condon B.J."/>
            <person name="Leng Y."/>
            <person name="Wu D."/>
            <person name="Bushley K.E."/>
            <person name="Ohm R.A."/>
            <person name="Otillar R."/>
            <person name="Martin J."/>
            <person name="Schackwitz W."/>
            <person name="Grimwood J."/>
            <person name="MohdZainudin N."/>
            <person name="Xue C."/>
            <person name="Wang R."/>
            <person name="Manning V.A."/>
            <person name="Dhillon B."/>
            <person name="Tu Z.J."/>
            <person name="Steffenson B.J."/>
            <person name="Salamov A."/>
            <person name="Sun H."/>
            <person name="Lowry S."/>
            <person name="LaButti K."/>
            <person name="Han J."/>
            <person name="Copeland A."/>
            <person name="Lindquist E."/>
            <person name="Barry K."/>
            <person name="Schmutz J."/>
            <person name="Baker S.E."/>
            <person name="Ciuffetti L.M."/>
            <person name="Grigoriev I.V."/>
            <person name="Zhong S."/>
            <person name="Turgeon B.G."/>
        </authorList>
    </citation>
    <scope>NUCLEOTIDE SEQUENCE [LARGE SCALE GENOMIC DNA]</scope>
    <source>
        <strain evidence="1 2">ATCC 44560</strain>
    </source>
</reference>
<dbReference type="RefSeq" id="XP_007690190.1">
    <property type="nucleotide sequence ID" value="XM_007692000.1"/>
</dbReference>
<accession>W6YV09</accession>
<dbReference type="Proteomes" id="UP000054032">
    <property type="component" value="Unassembled WGS sequence"/>
</dbReference>
<keyword evidence="2" id="KW-1185">Reference proteome</keyword>
<dbReference type="OrthoDB" id="4109707at2759"/>
<sequence>MGAQTASVWPAEQHPTRWEAVDAHQVLSISAIERFRTALMHGEGDAVSHNAASLDLDSCLATPIAEAGSRPYTYPLIPLYGLQALLSDNEHAALCLEYCDTFGTHVYVNEISPEGIAARLNPPYLQLALNCISSAFSDSQAKTQEASSYAFPEHLFQAGSHIWLVMMEVDRRETRSARAVIAIIRRIRMTDDSPSAYTASSVSERHLVGKSVLLCYVLLIDTIHALQSNTAPNYSISELSFCMPQSGYPFQMINGALLHGQAIPNDLGNREDALALSIALLSNIIQTHKMYFGPLSVHIRPDPWNPYRPLTWRSELTNTVAVFNSALARWESHFLQKADHDVLALHYFTKLYLMVPSIAEFPSLARGDAIRSVQLAEQMVIPDEAWETAWDVFEHVDLAIKVKEYRISIWLPEIIFLSAVIVWRSHSNNGHRRRYGGLRSLVMYQNFLLRLPWPCCREMAAVLDLLSGSEEMTFPTYLSPHLPRRPPRT</sequence>
<dbReference type="EMBL" id="KI964034">
    <property type="protein sequence ID" value="EUC43272.1"/>
    <property type="molecule type" value="Genomic_DNA"/>
</dbReference>
<name>W6YV09_COCMI</name>
<dbReference type="HOGENOM" id="CLU_039650_0_0_1"/>
<evidence type="ECO:0008006" key="3">
    <source>
        <dbReference type="Google" id="ProtNLM"/>
    </source>
</evidence>
<organism evidence="1 2">
    <name type="scientific">Bipolaris oryzae ATCC 44560</name>
    <dbReference type="NCBI Taxonomy" id="930090"/>
    <lineage>
        <taxon>Eukaryota</taxon>
        <taxon>Fungi</taxon>
        <taxon>Dikarya</taxon>
        <taxon>Ascomycota</taxon>
        <taxon>Pezizomycotina</taxon>
        <taxon>Dothideomycetes</taxon>
        <taxon>Pleosporomycetidae</taxon>
        <taxon>Pleosporales</taxon>
        <taxon>Pleosporineae</taxon>
        <taxon>Pleosporaceae</taxon>
        <taxon>Bipolaris</taxon>
    </lineage>
</organism>